<sequence length="624" mass="68945">MPSAKRGIRIAGCSGGFSDRQRAIGDVAKNCDVDCIIGDWLSECTMTLHGAEKVQNEKLIAEGKLSPEQVAGLFDPTFMENLIPALPHMQNKKIKLAVNAGASDTEKLAKLVEDEVKRQGLDLKVGWINGDEVTDTVKRLYDQGEEFVSLMTGKPLKEWGYDILCAQCYLGGAGIAEALRQGCDIVIAGRVADAAPTVGASMWWHGWDRETDLDQIAGSLVAGHLIECSSYVCGGYYSGFKSLMEGCENIGFPIAEVNVDGSCILTKEANTGGEISVGTVSSQLLYEIQGPLYYGSDVTAVLEGIVMTQLEKDKVLVTGVKGLPAPSTTKVGITAFGGYQAEFHYYLVGLDLEAKAEWTERQIRNSIGPKAIKELSCLKFTLNGYCPENPRNQEVATVDFRIFVQTKNKSLVDKSTLDVPGFNRWCMENFLQSCPGATLGNDQRQSEGKVYYEYFVTLLPQTEVKHQVELPWAGKSVPIPVQKNVRADYPRDQKSYDTADPVDLDSFGPTTRGPLGWVVGGRSGDKASDANVGFYVRHDDEWDWLRSLLSIERCHRLLDLSDKGKKIERFEIPGIRAVHFLVRDHLDRGFNSTSEYDTLGKNLCEYLRAKHVDIPNKFLHRGRI</sequence>
<evidence type="ECO:0000259" key="1">
    <source>
        <dbReference type="Pfam" id="PF07287"/>
    </source>
</evidence>
<keyword evidence="4" id="KW-1185">Reference proteome</keyword>
<accession>A0AA38RU91</accession>
<proteinExistence type="predicted"/>
<dbReference type="InterPro" id="IPR010839">
    <property type="entry name" value="AtuA_N"/>
</dbReference>
<evidence type="ECO:0000259" key="2">
    <source>
        <dbReference type="Pfam" id="PF23544"/>
    </source>
</evidence>
<reference evidence="3" key="1">
    <citation type="submission" date="2022-07" db="EMBL/GenBank/DDBJ databases">
        <title>Fungi with potential for degradation of polypropylene.</title>
        <authorList>
            <person name="Gostincar C."/>
        </authorList>
    </citation>
    <scope>NUCLEOTIDE SEQUENCE</scope>
    <source>
        <strain evidence="3">EXF-13287</strain>
    </source>
</reference>
<protein>
    <submittedName>
        <fullName evidence="3">DUF1446-domain-containing protein</fullName>
    </submittedName>
</protein>
<name>A0AA38RU91_9PEZI</name>
<dbReference type="PANTHER" id="PTHR47585:SF2">
    <property type="entry name" value="DUF1446 DOMAIN PROTEIN (AFU_ORTHOLOGUE AFUA_6G11420)"/>
    <property type="match status" value="1"/>
</dbReference>
<dbReference type="Proteomes" id="UP001174691">
    <property type="component" value="Unassembled WGS sequence"/>
</dbReference>
<comment type="caution">
    <text evidence="3">The sequence shown here is derived from an EMBL/GenBank/DDBJ whole genome shotgun (WGS) entry which is preliminary data.</text>
</comment>
<dbReference type="Pfam" id="PF23544">
    <property type="entry name" value="AtuA_ferredoxin"/>
    <property type="match status" value="1"/>
</dbReference>
<organism evidence="3 4">
    <name type="scientific">Coniochaeta hoffmannii</name>
    <dbReference type="NCBI Taxonomy" id="91930"/>
    <lineage>
        <taxon>Eukaryota</taxon>
        <taxon>Fungi</taxon>
        <taxon>Dikarya</taxon>
        <taxon>Ascomycota</taxon>
        <taxon>Pezizomycotina</taxon>
        <taxon>Sordariomycetes</taxon>
        <taxon>Sordariomycetidae</taxon>
        <taxon>Coniochaetales</taxon>
        <taxon>Coniochaetaceae</taxon>
        <taxon>Coniochaeta</taxon>
    </lineage>
</organism>
<evidence type="ECO:0000313" key="4">
    <source>
        <dbReference type="Proteomes" id="UP001174691"/>
    </source>
</evidence>
<gene>
    <name evidence="3" type="ORF">NKR19_g4153</name>
</gene>
<dbReference type="PANTHER" id="PTHR47585">
    <property type="match status" value="1"/>
</dbReference>
<dbReference type="InterPro" id="IPR056362">
    <property type="entry name" value="AtuA-like_ferredoxin_dom"/>
</dbReference>
<evidence type="ECO:0000313" key="3">
    <source>
        <dbReference type="EMBL" id="KAJ9156797.1"/>
    </source>
</evidence>
<dbReference type="EMBL" id="JANBVN010000050">
    <property type="protein sequence ID" value="KAJ9156797.1"/>
    <property type="molecule type" value="Genomic_DNA"/>
</dbReference>
<feature type="domain" description="Acyclic terpene utilisation N-terminal" evidence="1">
    <location>
        <begin position="8"/>
        <end position="469"/>
    </location>
</feature>
<feature type="domain" description="AtuA-like ferredoxin-fold" evidence="2">
    <location>
        <begin position="520"/>
        <end position="612"/>
    </location>
</feature>
<dbReference type="Pfam" id="PF07287">
    <property type="entry name" value="AtuA"/>
    <property type="match status" value="1"/>
</dbReference>
<dbReference type="AlphaFoldDB" id="A0AA38RU91"/>